<evidence type="ECO:0000256" key="3">
    <source>
        <dbReference type="ARBA" id="ARBA00022729"/>
    </source>
</evidence>
<evidence type="ECO:0000256" key="1">
    <source>
        <dbReference type="ARBA" id="ARBA00004442"/>
    </source>
</evidence>
<dbReference type="GO" id="GO:0009279">
    <property type="term" value="C:cell outer membrane"/>
    <property type="evidence" value="ECO:0007669"/>
    <property type="project" value="UniProtKB-SubCell"/>
</dbReference>
<gene>
    <name evidence="9" type="ORF">KL86DYS1_31324</name>
</gene>
<dbReference type="Gene3D" id="1.25.40.390">
    <property type="match status" value="1"/>
</dbReference>
<dbReference type="PROSITE" id="PS51257">
    <property type="entry name" value="PROKAR_LIPOPROTEIN"/>
    <property type="match status" value="1"/>
</dbReference>
<evidence type="ECO:0000313" key="9">
    <source>
        <dbReference type="EMBL" id="SBW06248.1"/>
    </source>
</evidence>
<dbReference type="RefSeq" id="WP_296943969.1">
    <property type="nucleotide sequence ID" value="NZ_LT599032.1"/>
</dbReference>
<proteinExistence type="inferred from homology"/>
<evidence type="ECO:0000256" key="4">
    <source>
        <dbReference type="ARBA" id="ARBA00023136"/>
    </source>
</evidence>
<evidence type="ECO:0000256" key="5">
    <source>
        <dbReference type="ARBA" id="ARBA00023237"/>
    </source>
</evidence>
<reference evidence="9" key="1">
    <citation type="submission" date="2016-04" db="EMBL/GenBank/DDBJ databases">
        <authorList>
            <person name="Evans L.H."/>
            <person name="Alamgir A."/>
            <person name="Owens N."/>
            <person name="Weber N.D."/>
            <person name="Virtaneva K."/>
            <person name="Barbian K."/>
            <person name="Babar A."/>
            <person name="Rosenke K."/>
        </authorList>
    </citation>
    <scope>NUCLEOTIDE SEQUENCE</scope>
    <source>
        <strain evidence="9">86-1</strain>
    </source>
</reference>
<keyword evidence="3 6" id="KW-0732">Signal</keyword>
<comment type="subcellular location">
    <subcellularLocation>
        <location evidence="1">Cell outer membrane</location>
    </subcellularLocation>
</comment>
<evidence type="ECO:0000259" key="7">
    <source>
        <dbReference type="Pfam" id="PF07980"/>
    </source>
</evidence>
<dbReference type="Pfam" id="PF14322">
    <property type="entry name" value="SusD-like_3"/>
    <property type="match status" value="1"/>
</dbReference>
<keyword evidence="4" id="KW-0472">Membrane</keyword>
<feature type="signal peptide" evidence="6">
    <location>
        <begin position="1"/>
        <end position="21"/>
    </location>
</feature>
<dbReference type="AlphaFoldDB" id="A0A212K3S8"/>
<dbReference type="InterPro" id="IPR011990">
    <property type="entry name" value="TPR-like_helical_dom_sf"/>
</dbReference>
<dbReference type="InterPro" id="IPR033985">
    <property type="entry name" value="SusD-like_N"/>
</dbReference>
<dbReference type="InterPro" id="IPR012944">
    <property type="entry name" value="SusD_RagB_dom"/>
</dbReference>
<dbReference type="SUPFAM" id="SSF48452">
    <property type="entry name" value="TPR-like"/>
    <property type="match status" value="1"/>
</dbReference>
<name>A0A212K3S8_9BACT</name>
<protein>
    <submittedName>
        <fullName evidence="9">SusD homolog</fullName>
    </submittedName>
</protein>
<evidence type="ECO:0000256" key="6">
    <source>
        <dbReference type="SAM" id="SignalP"/>
    </source>
</evidence>
<sequence length="543" mass="61528">MKTKILSSLLLGVLLGLTACSDYLDMTPTDKISDKLTWSKVEYAELAVNNFYHDINYYGNFSSGQCNAGITEGLTDIFKYGAMTFNAHMYIPNEIAYGGSVLTTTYVAYYLGNWGTAYEKVRRINEGMFNLKKFGTIGEDDSRRLEAEMRFFRAQAYFDLVKRYKQVIIYDEDLSKIQKDTPVSTEAQGWDFVQADLEFAGQYLPVSNVSNGRVTSGAAYALLSRAMLYAERWQAAKDAAAKVTGYELETNFADAFKNNSKEAILQYSYDKSGVTHSFDNLFAPAGDAGNNMTGGYGTPTQEMVESFELKTGGFPDWSKWHTADGISEEPPYEDLEPRFQATVLYNGAEWKGRKVEPFVGGIDGWCNWKDDPVPNGRTTTGYYLRKLVDENHDFTVLSSSTQPWIAIRYAEVLLNKAEACYRLNDSEGANNAIRAIRTRAGLPYVNKSGTDLMAAIRQERKVELAYEGLYYWDMRRWKLAESAFTGSRVHGLKIEKNANETFKYTYVDCDKQNRNFPAKMYQIPLPVNELNNNSAIQQYAEWR</sequence>
<dbReference type="Pfam" id="PF07980">
    <property type="entry name" value="SusD_RagB"/>
    <property type="match status" value="1"/>
</dbReference>
<feature type="domain" description="RagB/SusD" evidence="7">
    <location>
        <begin position="261"/>
        <end position="542"/>
    </location>
</feature>
<dbReference type="EMBL" id="FLUM01000003">
    <property type="protein sequence ID" value="SBW06248.1"/>
    <property type="molecule type" value="Genomic_DNA"/>
</dbReference>
<keyword evidence="5" id="KW-0998">Cell outer membrane</keyword>
<comment type="similarity">
    <text evidence="2">Belongs to the SusD family.</text>
</comment>
<evidence type="ECO:0000256" key="2">
    <source>
        <dbReference type="ARBA" id="ARBA00006275"/>
    </source>
</evidence>
<organism evidence="9">
    <name type="scientific">uncultured Dysgonomonas sp</name>
    <dbReference type="NCBI Taxonomy" id="206096"/>
    <lineage>
        <taxon>Bacteria</taxon>
        <taxon>Pseudomonadati</taxon>
        <taxon>Bacteroidota</taxon>
        <taxon>Bacteroidia</taxon>
        <taxon>Bacteroidales</taxon>
        <taxon>Dysgonomonadaceae</taxon>
        <taxon>Dysgonomonas</taxon>
        <taxon>environmental samples</taxon>
    </lineage>
</organism>
<accession>A0A212K3S8</accession>
<feature type="domain" description="SusD-like N-terminal" evidence="8">
    <location>
        <begin position="106"/>
        <end position="228"/>
    </location>
</feature>
<feature type="chain" id="PRO_5012442705" evidence="6">
    <location>
        <begin position="22"/>
        <end position="543"/>
    </location>
</feature>
<evidence type="ECO:0000259" key="8">
    <source>
        <dbReference type="Pfam" id="PF14322"/>
    </source>
</evidence>